<evidence type="ECO:0000259" key="9">
    <source>
        <dbReference type="PROSITE" id="PS50885"/>
    </source>
</evidence>
<dbReference type="Pfam" id="PF00015">
    <property type="entry name" value="MCPsignal"/>
    <property type="match status" value="1"/>
</dbReference>
<dbReference type="PANTHER" id="PTHR32089">
    <property type="entry name" value="METHYL-ACCEPTING CHEMOTAXIS PROTEIN MCPB"/>
    <property type="match status" value="1"/>
</dbReference>
<gene>
    <name evidence="10" type="ORF">SAMN05421578_108169</name>
</gene>
<evidence type="ECO:0000256" key="4">
    <source>
        <dbReference type="ARBA" id="ARBA00023224"/>
    </source>
</evidence>
<dbReference type="PROSITE" id="PS50111">
    <property type="entry name" value="CHEMOTAXIS_TRANSDUC_2"/>
    <property type="match status" value="1"/>
</dbReference>
<dbReference type="InterPro" id="IPR004090">
    <property type="entry name" value="Chemotax_Me-accpt_rcpt"/>
</dbReference>
<comment type="subcellular location">
    <subcellularLocation>
        <location evidence="1">Cell membrane</location>
    </subcellularLocation>
</comment>
<dbReference type="PRINTS" id="PR00260">
    <property type="entry name" value="CHEMTRNSDUCR"/>
</dbReference>
<evidence type="ECO:0000256" key="2">
    <source>
        <dbReference type="ARBA" id="ARBA00022475"/>
    </source>
</evidence>
<evidence type="ECO:0000313" key="10">
    <source>
        <dbReference type="EMBL" id="SIR19685.1"/>
    </source>
</evidence>
<evidence type="ECO:0000256" key="1">
    <source>
        <dbReference type="ARBA" id="ARBA00004236"/>
    </source>
</evidence>
<dbReference type="SUPFAM" id="SSF58104">
    <property type="entry name" value="Methyl-accepting chemotaxis protein (MCP) signaling domain"/>
    <property type="match status" value="1"/>
</dbReference>
<keyword evidence="2" id="KW-1003">Cell membrane</keyword>
<dbReference type="PROSITE" id="PS50885">
    <property type="entry name" value="HAMP"/>
    <property type="match status" value="1"/>
</dbReference>
<keyword evidence="7" id="KW-0812">Transmembrane</keyword>
<dbReference type="Gene3D" id="6.10.340.10">
    <property type="match status" value="1"/>
</dbReference>
<feature type="domain" description="Methyl-accepting transducer" evidence="8">
    <location>
        <begin position="284"/>
        <end position="520"/>
    </location>
</feature>
<keyword evidence="4 6" id="KW-0807">Transducer</keyword>
<evidence type="ECO:0000256" key="5">
    <source>
        <dbReference type="ARBA" id="ARBA00029447"/>
    </source>
</evidence>
<comment type="similarity">
    <text evidence="5">Belongs to the methyl-accepting chemotaxis (MCP) protein family.</text>
</comment>
<dbReference type="SMART" id="SM00283">
    <property type="entry name" value="MA"/>
    <property type="match status" value="1"/>
</dbReference>
<dbReference type="EMBL" id="FTNK01000008">
    <property type="protein sequence ID" value="SIR19685.1"/>
    <property type="molecule type" value="Genomic_DNA"/>
</dbReference>
<dbReference type="Pfam" id="PF00672">
    <property type="entry name" value="HAMP"/>
    <property type="match status" value="1"/>
</dbReference>
<dbReference type="CDD" id="cd11386">
    <property type="entry name" value="MCP_signal"/>
    <property type="match status" value="1"/>
</dbReference>
<name>A0ABY1K3H3_9BACL</name>
<evidence type="ECO:0000313" key="11">
    <source>
        <dbReference type="Proteomes" id="UP000186666"/>
    </source>
</evidence>
<dbReference type="Gene3D" id="1.10.287.950">
    <property type="entry name" value="Methyl-accepting chemotaxis protein"/>
    <property type="match status" value="1"/>
</dbReference>
<organism evidence="10 11">
    <name type="scientific">Paenibacillus macquariensis</name>
    <dbReference type="NCBI Taxonomy" id="948756"/>
    <lineage>
        <taxon>Bacteria</taxon>
        <taxon>Bacillati</taxon>
        <taxon>Bacillota</taxon>
        <taxon>Bacilli</taxon>
        <taxon>Bacillales</taxon>
        <taxon>Paenibacillaceae</taxon>
        <taxon>Paenibacillus</taxon>
    </lineage>
</organism>
<dbReference type="PANTHER" id="PTHR32089:SF112">
    <property type="entry name" value="LYSOZYME-LIKE PROTEIN-RELATED"/>
    <property type="match status" value="1"/>
</dbReference>
<evidence type="ECO:0000256" key="6">
    <source>
        <dbReference type="PROSITE-ProRule" id="PRU00284"/>
    </source>
</evidence>
<sequence length="570" mass="62706">MKKLIHLKVSSKILGLLVLALLLLCLIGFLAFSNISKINNNANLLYNEKMQPIDLTHQLITNHVLIGSNQLELMLTNNSTVRQKINSNSDIIIENNLALMSELERIGLTSELEEKYTFFKELIHQSDEEFKIMLTLLENDKIQEALAQYDVYLKPLRDQIISTLTEINTMTQIDSLALNESNQKVANTSKRNTIFIFLAALFMCSIGGFIISRSITRPLSDISSLMVKAQAGDLSVQGLYQSKDEIGVLTSKFNEMIIGLRGVMTNISMNADLLSASSQQLLTNAQQSSEANEQITLEIQEITEGSDIQLSTSQECVTAMEEVSLGIQRVAKSASQVSDISQFATQKAHEGSIKIQHVSQQMDSILQTSQESTMVIKQLEQQSSEIGNIVSMIKDISGQINLLALNASIEAARAGEHGRGFAVVASEVRKLAEQSNRSSGQISSIIVDIQASTNRAVTIMEKESKEVHVGLLGMGEAKESFHSIVNSVNEVSQQLEEVSAASQQISASAEEVMASLHQMQQISNNNYDRTQNVAAASEEQLATMNDVNSAVHTLSDMAQELQEQSSKFKM</sequence>
<accession>A0ABY1K3H3</accession>
<dbReference type="RefSeq" id="WP_068579636.1">
    <property type="nucleotide sequence ID" value="NZ_FTNK01000008.1"/>
</dbReference>
<dbReference type="CDD" id="cd06225">
    <property type="entry name" value="HAMP"/>
    <property type="match status" value="1"/>
</dbReference>
<comment type="caution">
    <text evidence="10">The sequence shown here is derived from an EMBL/GenBank/DDBJ whole genome shotgun (WGS) entry which is preliminary data.</text>
</comment>
<evidence type="ECO:0000259" key="8">
    <source>
        <dbReference type="PROSITE" id="PS50111"/>
    </source>
</evidence>
<dbReference type="Pfam" id="PF12729">
    <property type="entry name" value="4HB_MCP_1"/>
    <property type="match status" value="1"/>
</dbReference>
<reference evidence="10 11" key="1">
    <citation type="submission" date="2017-01" db="EMBL/GenBank/DDBJ databases">
        <authorList>
            <person name="Varghese N."/>
            <person name="Submissions S."/>
        </authorList>
    </citation>
    <scope>NUCLEOTIDE SEQUENCE [LARGE SCALE GENOMIC DNA]</scope>
    <source>
        <strain evidence="10 11">ATCC 23464</strain>
    </source>
</reference>
<proteinExistence type="inferred from homology"/>
<dbReference type="Proteomes" id="UP000186666">
    <property type="component" value="Unassembled WGS sequence"/>
</dbReference>
<dbReference type="InterPro" id="IPR004089">
    <property type="entry name" value="MCPsignal_dom"/>
</dbReference>
<dbReference type="InterPro" id="IPR024478">
    <property type="entry name" value="HlyB_4HB_MCP"/>
</dbReference>
<protein>
    <submittedName>
        <fullName evidence="10">Methyl-accepting chemotaxis protein</fullName>
    </submittedName>
</protein>
<keyword evidence="11" id="KW-1185">Reference proteome</keyword>
<evidence type="ECO:0000256" key="7">
    <source>
        <dbReference type="SAM" id="Phobius"/>
    </source>
</evidence>
<feature type="transmembrane region" description="Helical" evidence="7">
    <location>
        <begin position="193"/>
        <end position="211"/>
    </location>
</feature>
<keyword evidence="3 7" id="KW-0472">Membrane</keyword>
<dbReference type="SMART" id="SM00304">
    <property type="entry name" value="HAMP"/>
    <property type="match status" value="1"/>
</dbReference>
<keyword evidence="7" id="KW-1133">Transmembrane helix</keyword>
<evidence type="ECO:0000256" key="3">
    <source>
        <dbReference type="ARBA" id="ARBA00023136"/>
    </source>
</evidence>
<dbReference type="InterPro" id="IPR003660">
    <property type="entry name" value="HAMP_dom"/>
</dbReference>
<feature type="domain" description="HAMP" evidence="9">
    <location>
        <begin position="213"/>
        <end position="265"/>
    </location>
</feature>